<reference evidence="4" key="1">
    <citation type="journal article" date="2017" name="Nat. Commun.">
        <title>The North American bullfrog draft genome provides insight into hormonal regulation of long noncoding RNA.</title>
        <authorList>
            <person name="Hammond S.A."/>
            <person name="Warren R.L."/>
            <person name="Vandervalk B.P."/>
            <person name="Kucuk E."/>
            <person name="Khan H."/>
            <person name="Gibb E.A."/>
            <person name="Pandoh P."/>
            <person name="Kirk H."/>
            <person name="Zhao Y."/>
            <person name="Jones M."/>
            <person name="Mungall A.J."/>
            <person name="Coope R."/>
            <person name="Pleasance S."/>
            <person name="Moore R.A."/>
            <person name="Holt R.A."/>
            <person name="Round J.M."/>
            <person name="Ohora S."/>
            <person name="Walle B.V."/>
            <person name="Veldhoen N."/>
            <person name="Helbing C.C."/>
            <person name="Birol I."/>
        </authorList>
    </citation>
    <scope>NUCLEOTIDE SEQUENCE [LARGE SCALE GENOMIC DNA]</scope>
</reference>
<accession>A0A2G9QLF8</accession>
<dbReference type="EMBL" id="KV970242">
    <property type="protein sequence ID" value="PIO15941.1"/>
    <property type="molecule type" value="Genomic_DNA"/>
</dbReference>
<gene>
    <name evidence="3" type="ORF">AB205_0217060</name>
</gene>
<name>A0A2G9QLF8_AQUCT</name>
<evidence type="ECO:0000256" key="1">
    <source>
        <dbReference type="SAM" id="Coils"/>
    </source>
</evidence>
<protein>
    <submittedName>
        <fullName evidence="3">Uncharacterized protein</fullName>
    </submittedName>
</protein>
<keyword evidence="1" id="KW-0175">Coiled coil</keyword>
<evidence type="ECO:0000313" key="3">
    <source>
        <dbReference type="EMBL" id="PIO15941.1"/>
    </source>
</evidence>
<dbReference type="GO" id="GO:0005794">
    <property type="term" value="C:Golgi apparatus"/>
    <property type="evidence" value="ECO:0007669"/>
    <property type="project" value="InterPro"/>
</dbReference>
<dbReference type="Proteomes" id="UP000228934">
    <property type="component" value="Unassembled WGS sequence"/>
</dbReference>
<feature type="non-terminal residue" evidence="3">
    <location>
        <position position="247"/>
    </location>
</feature>
<proteinExistence type="predicted"/>
<evidence type="ECO:0000256" key="2">
    <source>
        <dbReference type="SAM" id="MobiDB-lite"/>
    </source>
</evidence>
<organism evidence="3 4">
    <name type="scientific">Aquarana catesbeiana</name>
    <name type="common">American bullfrog</name>
    <name type="synonym">Rana catesbeiana</name>
    <dbReference type="NCBI Taxonomy" id="8400"/>
    <lineage>
        <taxon>Eukaryota</taxon>
        <taxon>Metazoa</taxon>
        <taxon>Chordata</taxon>
        <taxon>Craniata</taxon>
        <taxon>Vertebrata</taxon>
        <taxon>Euteleostomi</taxon>
        <taxon>Amphibia</taxon>
        <taxon>Batrachia</taxon>
        <taxon>Anura</taxon>
        <taxon>Neobatrachia</taxon>
        <taxon>Ranoidea</taxon>
        <taxon>Ranidae</taxon>
        <taxon>Aquarana</taxon>
    </lineage>
</organism>
<dbReference type="PANTHER" id="PTHR18887">
    <property type="entry name" value="GOLGI-ASSOCIATED PROTEIN GCP360-RELATED"/>
    <property type="match status" value="1"/>
</dbReference>
<feature type="compositionally biased region" description="Basic and acidic residues" evidence="2">
    <location>
        <begin position="38"/>
        <end position="47"/>
    </location>
</feature>
<dbReference type="AlphaFoldDB" id="A0A2G9QLF8"/>
<dbReference type="InterPro" id="IPR026202">
    <property type="entry name" value="GOLGB1"/>
</dbReference>
<sequence length="247" mass="27861">MGSDNPTAGTMSVADLSEQLAQTQQLVVQLKDLIREKDNDLRKKDQQLKGPGEGEQENASANRGKILVLRKRVEELESQLATKNEALQKKEAELEAQLLRGSEMDAMLVTKDKKLAEKEAYIVDLQISAASHLSQDAVVADVNVKSPASSQDSNQDLQILIHNLNRKVGESEEKYSLLREQTESLKALLNKEKSQFQEKEAMYTENIRVYQNMILEKEKEMKELSQKHDQEIFKLAAKSDATADLHQ</sequence>
<keyword evidence="4" id="KW-1185">Reference proteome</keyword>
<dbReference type="PANTHER" id="PTHR18887:SF4">
    <property type="entry name" value="GOLGIN SUBFAMILY B MEMBER 1-LIKE"/>
    <property type="match status" value="1"/>
</dbReference>
<feature type="region of interest" description="Disordered" evidence="2">
    <location>
        <begin position="38"/>
        <end position="63"/>
    </location>
</feature>
<evidence type="ECO:0000313" key="4">
    <source>
        <dbReference type="Proteomes" id="UP000228934"/>
    </source>
</evidence>
<feature type="coiled-coil region" evidence="1">
    <location>
        <begin position="154"/>
        <end position="227"/>
    </location>
</feature>
<dbReference type="OrthoDB" id="2441647at2759"/>